<feature type="signal peptide" evidence="1">
    <location>
        <begin position="1"/>
        <end position="20"/>
    </location>
</feature>
<evidence type="ECO:0000259" key="2">
    <source>
        <dbReference type="Pfam" id="PF05299"/>
    </source>
</evidence>
<dbReference type="InterPro" id="IPR040756">
    <property type="entry name" value="Peptidase_M61_N"/>
</dbReference>
<feature type="domain" description="Peptidase M61 N-terminal" evidence="3">
    <location>
        <begin position="28"/>
        <end position="201"/>
    </location>
</feature>
<dbReference type="Pfam" id="PF05299">
    <property type="entry name" value="Peptidase_M61"/>
    <property type="match status" value="1"/>
</dbReference>
<dbReference type="SUPFAM" id="SSF55486">
    <property type="entry name" value="Metalloproteases ('zincins'), catalytic domain"/>
    <property type="match status" value="1"/>
</dbReference>
<feature type="domain" description="Peptidase M61 catalytic" evidence="2">
    <location>
        <begin position="302"/>
        <end position="408"/>
    </location>
</feature>
<feature type="chain" id="PRO_5045536995" evidence="1">
    <location>
        <begin position="21"/>
        <end position="611"/>
    </location>
</feature>
<comment type="caution">
    <text evidence="4">The sequence shown here is derived from an EMBL/GenBank/DDBJ whole genome shotgun (WGS) entry which is preliminary data.</text>
</comment>
<organism evidence="4 5">
    <name type="scientific">Pontibacter ruber</name>
    <dbReference type="NCBI Taxonomy" id="1343895"/>
    <lineage>
        <taxon>Bacteria</taxon>
        <taxon>Pseudomonadati</taxon>
        <taxon>Bacteroidota</taxon>
        <taxon>Cytophagia</taxon>
        <taxon>Cytophagales</taxon>
        <taxon>Hymenobacteraceae</taxon>
        <taxon>Pontibacter</taxon>
    </lineage>
</organism>
<sequence length="611" mass="70446">MKRFALLSTLLSSLSVAALAQQDYNILLDLKNIKNDQVKVVVHTPAVKEDKITYIIPSVIPGSYSQKDYGRFISKFKAYDNRGKRLKTKQEGVNQFTITKADKLARLEYLVDDTWDVEKDDNYIFQPGGTNIEANQNFMINHFGFYGYLDGYKMLPYTIAVQKPAHLYGATALAIEHKAPEQDIVRAPDYVRLADGPLMYSRPDTASFRSGNTRVSIAVHSETGTVKAKQVQEMITPLATALTNFFGGMPVDNYHFIMYFPKYTPESKVAKYGGFGALEHSYSSMYFLPEQQNEENLRSMVLDVAAHEFLHILTPLNVHSEEIEYFDFKDPKLSQHLWLYEGVTEYFSNLVQLQEGLKDYPTFQQEMMGKIESSSKYENVSFTEMSRHIIEPKYQEMYPNVYEKGALIGLLLDIRLQELSKGKMGLRELMLQLSKKYGPNKPFKDDELIDVIVAATYPEIRQFFDQYVTGSNPMPYQEYFQKIGWGYADKKMGSAYTFGQFRMGFEKTRKFFWIAEPLDNQFGFVMYDVLRSINGQALTEANIYELAGPLLEVKNNKPVEIEYIRENKLYKKTFTPARIEKELQFVIEDNPAATPEQLRLRQQVLKVGERH</sequence>
<dbReference type="InterPro" id="IPR027268">
    <property type="entry name" value="Peptidase_M4/M1_CTD_sf"/>
</dbReference>
<proteinExistence type="predicted"/>
<name>A0ABW5CYD0_9BACT</name>
<keyword evidence="1" id="KW-0732">Signal</keyword>
<evidence type="ECO:0000313" key="5">
    <source>
        <dbReference type="Proteomes" id="UP001597374"/>
    </source>
</evidence>
<gene>
    <name evidence="4" type="ORF">ACFSKP_11120</name>
</gene>
<evidence type="ECO:0000259" key="3">
    <source>
        <dbReference type="Pfam" id="PF17899"/>
    </source>
</evidence>
<protein>
    <submittedName>
        <fullName evidence="4">Peptidase M61</fullName>
    </submittedName>
</protein>
<dbReference type="RefSeq" id="WP_250428586.1">
    <property type="nucleotide sequence ID" value="NZ_JALPRR010000001.1"/>
</dbReference>
<keyword evidence="5" id="KW-1185">Reference proteome</keyword>
<evidence type="ECO:0000256" key="1">
    <source>
        <dbReference type="SAM" id="SignalP"/>
    </source>
</evidence>
<evidence type="ECO:0000313" key="4">
    <source>
        <dbReference type="EMBL" id="MFD2246808.1"/>
    </source>
</evidence>
<dbReference type="Gene3D" id="1.10.390.10">
    <property type="entry name" value="Neutral Protease Domain 2"/>
    <property type="match status" value="1"/>
</dbReference>
<dbReference type="Gene3D" id="2.60.40.3650">
    <property type="match status" value="1"/>
</dbReference>
<dbReference type="Proteomes" id="UP001597374">
    <property type="component" value="Unassembled WGS sequence"/>
</dbReference>
<dbReference type="InterPro" id="IPR007963">
    <property type="entry name" value="Peptidase_M61_catalytic"/>
</dbReference>
<dbReference type="EMBL" id="JBHUIM010000001">
    <property type="protein sequence ID" value="MFD2246808.1"/>
    <property type="molecule type" value="Genomic_DNA"/>
</dbReference>
<accession>A0ABW5CYD0</accession>
<reference evidence="5" key="1">
    <citation type="journal article" date="2019" name="Int. J. Syst. Evol. Microbiol.">
        <title>The Global Catalogue of Microorganisms (GCM) 10K type strain sequencing project: providing services to taxonomists for standard genome sequencing and annotation.</title>
        <authorList>
            <consortium name="The Broad Institute Genomics Platform"/>
            <consortium name="The Broad Institute Genome Sequencing Center for Infectious Disease"/>
            <person name="Wu L."/>
            <person name="Ma J."/>
        </authorList>
    </citation>
    <scope>NUCLEOTIDE SEQUENCE [LARGE SCALE GENOMIC DNA]</scope>
    <source>
        <strain evidence="5">CGMCC 4.1782</strain>
    </source>
</reference>
<dbReference type="Pfam" id="PF17899">
    <property type="entry name" value="Peptidase_M61_N"/>
    <property type="match status" value="1"/>
</dbReference>